<dbReference type="GO" id="GO:0071555">
    <property type="term" value="P:cell wall organization"/>
    <property type="evidence" value="ECO:0007669"/>
    <property type="project" value="UniProtKB-KW"/>
</dbReference>
<keyword evidence="17" id="KW-1133">Transmembrane helix</keyword>
<dbReference type="PANTHER" id="PTHR16631:SF17">
    <property type="entry name" value="GLUCAN ENDO-1,3-BETA-GLUCOSIDASE BTGC"/>
    <property type="match status" value="1"/>
</dbReference>
<dbReference type="PANTHER" id="PTHR16631">
    <property type="entry name" value="GLUCAN 1,3-BETA-GLUCOSIDASE"/>
    <property type="match status" value="1"/>
</dbReference>
<dbReference type="OrthoDB" id="68336at2759"/>
<evidence type="ECO:0000256" key="9">
    <source>
        <dbReference type="ARBA" id="ARBA00023180"/>
    </source>
</evidence>
<comment type="catalytic activity">
    <reaction evidence="1">
        <text>Hydrolysis of (1-&gt;3)-beta-D-glucosidic linkages in (1-&gt;3)-beta-D-glucans.</text>
        <dbReference type="EC" id="3.2.1.39"/>
    </reaction>
</comment>
<name>A0A8H8S7A5_9HELO</name>
<accession>A0A8H8S7A5</accession>
<dbReference type="SUPFAM" id="SSF51445">
    <property type="entry name" value="(Trans)glycosidases"/>
    <property type="match status" value="1"/>
</dbReference>
<evidence type="ECO:0000256" key="16">
    <source>
        <dbReference type="SAM" id="MobiDB-lite"/>
    </source>
</evidence>
<comment type="caution">
    <text evidence="18">The sequence shown here is derived from an EMBL/GenBank/DDBJ whole genome shotgun (WGS) entry which is preliminary data.</text>
</comment>
<evidence type="ECO:0000256" key="17">
    <source>
        <dbReference type="SAM" id="Phobius"/>
    </source>
</evidence>
<organism evidence="18 19">
    <name type="scientific">Lachnellula occidentalis</name>
    <dbReference type="NCBI Taxonomy" id="215460"/>
    <lineage>
        <taxon>Eukaryota</taxon>
        <taxon>Fungi</taxon>
        <taxon>Dikarya</taxon>
        <taxon>Ascomycota</taxon>
        <taxon>Pezizomycotina</taxon>
        <taxon>Leotiomycetes</taxon>
        <taxon>Helotiales</taxon>
        <taxon>Lachnaceae</taxon>
        <taxon>Lachnellula</taxon>
    </lineage>
</organism>
<feature type="region of interest" description="Disordered" evidence="16">
    <location>
        <begin position="1"/>
        <end position="126"/>
    </location>
</feature>
<keyword evidence="17" id="KW-0812">Transmembrane</keyword>
<keyword evidence="7" id="KW-0735">Signal-anchor</keyword>
<evidence type="ECO:0000313" key="19">
    <source>
        <dbReference type="Proteomes" id="UP000443090"/>
    </source>
</evidence>
<evidence type="ECO:0000256" key="14">
    <source>
        <dbReference type="ARBA" id="ARBA00042373"/>
    </source>
</evidence>
<dbReference type="GO" id="GO:0005886">
    <property type="term" value="C:plasma membrane"/>
    <property type="evidence" value="ECO:0007669"/>
    <property type="project" value="UniProtKB-SubCell"/>
</dbReference>
<keyword evidence="11" id="KW-0961">Cell wall biogenesis/degradation</keyword>
<comment type="function">
    <text evidence="13">Glucanases play a role in cell expansion during growth, in cell-cell fusion during mating, and in spore release during sporulation. This enzyme may be involved in beta-glucan degradation. Active on laminarin and lichenan.</text>
</comment>
<dbReference type="EC" id="3.2.1.39" evidence="4"/>
<dbReference type="GO" id="GO:0042973">
    <property type="term" value="F:glucan endo-1,3-beta-D-glucosidase activity"/>
    <property type="evidence" value="ECO:0007669"/>
    <property type="project" value="UniProtKB-EC"/>
</dbReference>
<evidence type="ECO:0000256" key="8">
    <source>
        <dbReference type="ARBA" id="ARBA00023136"/>
    </source>
</evidence>
<dbReference type="FunFam" id="3.20.20.80:FF:000151">
    <property type="entry name" value="Glucan endo-1,3-beta-glucosidase btgC"/>
    <property type="match status" value="1"/>
</dbReference>
<dbReference type="GO" id="GO:0009277">
    <property type="term" value="C:fungal-type cell wall"/>
    <property type="evidence" value="ECO:0007669"/>
    <property type="project" value="TreeGrafter"/>
</dbReference>
<evidence type="ECO:0000256" key="15">
    <source>
        <dbReference type="ARBA" id="ARBA00043078"/>
    </source>
</evidence>
<dbReference type="Gene3D" id="3.20.20.80">
    <property type="entry name" value="Glycosidases"/>
    <property type="match status" value="1"/>
</dbReference>
<evidence type="ECO:0000256" key="3">
    <source>
        <dbReference type="ARBA" id="ARBA00008773"/>
    </source>
</evidence>
<dbReference type="Proteomes" id="UP000443090">
    <property type="component" value="Unassembled WGS sequence"/>
</dbReference>
<feature type="compositionally biased region" description="Basic and acidic residues" evidence="16">
    <location>
        <begin position="74"/>
        <end position="85"/>
    </location>
</feature>
<keyword evidence="8 17" id="KW-0472">Membrane</keyword>
<keyword evidence="6" id="KW-0378">Hydrolase</keyword>
<evidence type="ECO:0000256" key="1">
    <source>
        <dbReference type="ARBA" id="ARBA00000382"/>
    </source>
</evidence>
<dbReference type="GO" id="GO:0009986">
    <property type="term" value="C:cell surface"/>
    <property type="evidence" value="ECO:0007669"/>
    <property type="project" value="TreeGrafter"/>
</dbReference>
<comment type="subcellular location">
    <subcellularLocation>
        <location evidence="2">Cell membrane</location>
        <topology evidence="2">Single-pass type II membrane protein</topology>
    </subcellularLocation>
</comment>
<feature type="compositionally biased region" description="Basic and acidic residues" evidence="16">
    <location>
        <begin position="383"/>
        <end position="392"/>
    </location>
</feature>
<reference evidence="18 19" key="1">
    <citation type="submission" date="2018-05" db="EMBL/GenBank/DDBJ databases">
        <title>Genome sequencing and assembly of the regulated plant pathogen Lachnellula willkommii and related sister species for the development of diagnostic species identification markers.</title>
        <authorList>
            <person name="Giroux E."/>
            <person name="Bilodeau G."/>
        </authorList>
    </citation>
    <scope>NUCLEOTIDE SEQUENCE [LARGE SCALE GENOMIC DNA]</scope>
    <source>
        <strain evidence="18 19">CBS 160.35</strain>
    </source>
</reference>
<feature type="compositionally biased region" description="Polar residues" evidence="16">
    <location>
        <begin position="366"/>
        <end position="382"/>
    </location>
</feature>
<feature type="compositionally biased region" description="Polar residues" evidence="16">
    <location>
        <begin position="203"/>
        <end position="216"/>
    </location>
</feature>
<evidence type="ECO:0000256" key="6">
    <source>
        <dbReference type="ARBA" id="ARBA00022801"/>
    </source>
</evidence>
<keyword evidence="5" id="KW-1003">Cell membrane</keyword>
<keyword evidence="9" id="KW-0325">Glycoprotein</keyword>
<feature type="transmembrane region" description="Helical" evidence="17">
    <location>
        <begin position="341"/>
        <end position="364"/>
    </location>
</feature>
<feature type="region of interest" description="Disordered" evidence="16">
    <location>
        <begin position="158"/>
        <end position="221"/>
    </location>
</feature>
<evidence type="ECO:0000256" key="7">
    <source>
        <dbReference type="ARBA" id="ARBA00022968"/>
    </source>
</evidence>
<dbReference type="InterPro" id="IPR050732">
    <property type="entry name" value="Beta-glucan_modifiers"/>
</dbReference>
<evidence type="ECO:0000256" key="4">
    <source>
        <dbReference type="ARBA" id="ARBA00012780"/>
    </source>
</evidence>
<dbReference type="AlphaFoldDB" id="A0A8H8S7A5"/>
<evidence type="ECO:0000256" key="11">
    <source>
        <dbReference type="ARBA" id="ARBA00023316"/>
    </source>
</evidence>
<feature type="compositionally biased region" description="Polar residues" evidence="16">
    <location>
        <begin position="165"/>
        <end position="184"/>
    </location>
</feature>
<evidence type="ECO:0000256" key="13">
    <source>
        <dbReference type="ARBA" id="ARBA00037649"/>
    </source>
</evidence>
<gene>
    <name evidence="18" type="primary">btgC</name>
    <name evidence="18" type="ORF">LOCC1_G001556</name>
</gene>
<feature type="compositionally biased region" description="Low complexity" evidence="16">
    <location>
        <begin position="185"/>
        <end position="200"/>
    </location>
</feature>
<protein>
    <recommendedName>
        <fullName evidence="4">glucan endo-1,3-beta-D-glucosidase</fullName>
        <ecNumber evidence="4">3.2.1.39</ecNumber>
    </recommendedName>
    <alternativeName>
        <fullName evidence="15">Endo-1,3-beta-glucanase btgC</fullName>
    </alternativeName>
    <alternativeName>
        <fullName evidence="14">Laminarinase btgC</fullName>
    </alternativeName>
</protein>
<evidence type="ECO:0000256" key="10">
    <source>
        <dbReference type="ARBA" id="ARBA00023277"/>
    </source>
</evidence>
<feature type="compositionally biased region" description="Pro residues" evidence="16">
    <location>
        <begin position="25"/>
        <end position="38"/>
    </location>
</feature>
<feature type="compositionally biased region" description="Pro residues" evidence="16">
    <location>
        <begin position="51"/>
        <end position="62"/>
    </location>
</feature>
<sequence length="708" mass="76925">MSRRYSFEEDLPQPHSHLHSHIPQQPQPYDPPSPPHPQPQLYDPPQHSQPYDPPPYDPPPQTSPHFNPASHPDSTFERLRAERRYSRQGTAPVPAPPPNRDTDGRSRGRELGYTNSGVSNVTPGVDNFGEQAAGGLTGIAMSVADHNARESGLEALRNTPGYDEQNMNPYDDYQNQRPAPQQEHSSSSLAPLGAAAFPPGMATPQSRSTISRSPPQSYHEPYADTPYRYSRGLDPSMTDFDPSTIEDDGDDGLDYRQQNRGSMMNLASNSDRNVPAGAAVAGGAAAGGILGSLGGVVGKNGAKGGTQYNPVAGAGNYNMGEEKGSEWLKKQSPGNSKRKRWMIIIAVGLAIAAAIVGGTIGGVLGSQSRTNKTNSDSSQSASDDTKDNGVLDKNSDEITALMNNKDLHKVFPGVDYTPMYTQYPDCLTYPASQNNVTRDVAVLSQLTNTIRLYGTDCNQTELVLESIDKLGLNDQIKVWMGVWQDTNTTTNARQLEQMYDIFDNYGADQFIGVIVGNEILFRKDMNVTELGTLITDVRTNLTAKNIKLPIASADLGDNWTADFAEQVDYLMANIHPFFAGTDSKAAAAWTWDFWQTKDVVLKTDITKNIISETGWPSTGGTDCGGATSCPGAGSVAGISQMNDFMDGWVCDALANGTNYFWFEAFDEPWKIKFDTAGKGWEDQWGLMDVNRNLKPGVTIPDCGGKEVS</sequence>
<dbReference type="EMBL" id="QGMI01000048">
    <property type="protein sequence ID" value="TVY48407.1"/>
    <property type="molecule type" value="Genomic_DNA"/>
</dbReference>
<feature type="region of interest" description="Disordered" evidence="16">
    <location>
        <begin position="366"/>
        <end position="392"/>
    </location>
</feature>
<feature type="compositionally biased region" description="Low complexity" evidence="16">
    <location>
        <begin position="39"/>
        <end position="50"/>
    </location>
</feature>
<keyword evidence="10" id="KW-0119">Carbohydrate metabolism</keyword>
<proteinExistence type="inferred from homology"/>
<keyword evidence="12" id="KW-0624">Polysaccharide degradation</keyword>
<feature type="compositionally biased region" description="Polar residues" evidence="16">
    <location>
        <begin position="113"/>
        <end position="122"/>
    </location>
</feature>
<dbReference type="GO" id="GO:0000272">
    <property type="term" value="P:polysaccharide catabolic process"/>
    <property type="evidence" value="ECO:0007669"/>
    <property type="project" value="UniProtKB-KW"/>
</dbReference>
<evidence type="ECO:0000256" key="12">
    <source>
        <dbReference type="ARBA" id="ARBA00023326"/>
    </source>
</evidence>
<dbReference type="GO" id="GO:0005576">
    <property type="term" value="C:extracellular region"/>
    <property type="evidence" value="ECO:0007669"/>
    <property type="project" value="TreeGrafter"/>
</dbReference>
<dbReference type="InterPro" id="IPR017853">
    <property type="entry name" value="GH"/>
</dbReference>
<evidence type="ECO:0000313" key="18">
    <source>
        <dbReference type="EMBL" id="TVY48407.1"/>
    </source>
</evidence>
<comment type="similarity">
    <text evidence="3">Belongs to the glycosyl hydrolase 17 family.</text>
</comment>
<feature type="compositionally biased region" description="Basic and acidic residues" evidence="16">
    <location>
        <begin position="100"/>
        <end position="110"/>
    </location>
</feature>
<evidence type="ECO:0000256" key="5">
    <source>
        <dbReference type="ARBA" id="ARBA00022475"/>
    </source>
</evidence>
<evidence type="ECO:0000256" key="2">
    <source>
        <dbReference type="ARBA" id="ARBA00004401"/>
    </source>
</evidence>
<keyword evidence="19" id="KW-1185">Reference proteome</keyword>